<evidence type="ECO:0000313" key="7">
    <source>
        <dbReference type="Proteomes" id="UP000235963"/>
    </source>
</evidence>
<comment type="caution">
    <text evidence="6">The sequence shown here is derived from an EMBL/GenBank/DDBJ whole genome shotgun (WGS) entry which is preliminary data.</text>
</comment>
<reference evidence="6 7" key="1">
    <citation type="submission" date="2015-12" db="EMBL/GenBank/DDBJ databases">
        <title>Streptococcus penaeicida sp. nov.</title>
        <authorList>
            <person name="Gomez-Gil B."/>
            <person name="Morales-Covarrubias M."/>
        </authorList>
    </citation>
    <scope>NUCLEOTIDE SEQUENCE [LARGE SCALE GENOMIC DNA]</scope>
    <source>
        <strain evidence="6 7">CAIM 1838</strain>
    </source>
</reference>
<dbReference type="GO" id="GO:0003677">
    <property type="term" value="F:DNA binding"/>
    <property type="evidence" value="ECO:0007669"/>
    <property type="project" value="UniProtKB-KW"/>
</dbReference>
<sequence>MRYPELDERKLLVRIAEMYYQESKTQSQISKELNIHRTTISRLLKQSRDEGIVEIIINYDKAGNYGLEQDLESSFGLQKAIVISTAKELDRNQKDNMLAKSLGDYLETILKDKMKIGFSWGETMAVVSKNMPRLILPETICVPVIGGPAGRLVSDFHVNTITYEAAKMIHGKAKLIDAPAILETSSLKEELLKSDFNQEILSLWGQLDIVIMGIGSPILMNNQTWSDFYGKDIIDQVSEQDMVGDVVSRFYNRQGEHIVSDLDDRIIGISISQLQKCPYRIGIASSREKVDAIVGALKGQYINILVTTEETARRLIESK</sequence>
<evidence type="ECO:0000256" key="3">
    <source>
        <dbReference type="ARBA" id="ARBA00023125"/>
    </source>
</evidence>
<dbReference type="PANTHER" id="PTHR34294:SF1">
    <property type="entry name" value="TRANSCRIPTIONAL REGULATOR LSRR"/>
    <property type="match status" value="1"/>
</dbReference>
<dbReference type="InterPro" id="IPR007324">
    <property type="entry name" value="Sugar-bd_dom_put"/>
</dbReference>
<evidence type="ECO:0000313" key="6">
    <source>
        <dbReference type="EMBL" id="PND47295.1"/>
    </source>
</evidence>
<dbReference type="Pfam" id="PF04198">
    <property type="entry name" value="Sugar-bind"/>
    <property type="match status" value="1"/>
</dbReference>
<evidence type="ECO:0000256" key="1">
    <source>
        <dbReference type="ARBA" id="ARBA00010466"/>
    </source>
</evidence>
<gene>
    <name evidence="6" type="ORF">AT575_07780</name>
</gene>
<dbReference type="EMBL" id="LOCM01000029">
    <property type="protein sequence ID" value="PND47295.1"/>
    <property type="molecule type" value="Genomic_DNA"/>
</dbReference>
<dbReference type="GO" id="GO:0030246">
    <property type="term" value="F:carbohydrate binding"/>
    <property type="evidence" value="ECO:0007669"/>
    <property type="project" value="InterPro"/>
</dbReference>
<proteinExistence type="inferred from homology"/>
<accession>A0A2N8LAV8</accession>
<protein>
    <submittedName>
        <fullName evidence="6">Cro/Cl family transcriptional regulator</fullName>
    </submittedName>
</protein>
<keyword evidence="7" id="KW-1185">Reference proteome</keyword>
<keyword evidence="3" id="KW-0238">DNA-binding</keyword>
<evidence type="ECO:0000259" key="5">
    <source>
        <dbReference type="Pfam" id="PF04198"/>
    </source>
</evidence>
<evidence type="ECO:0000256" key="2">
    <source>
        <dbReference type="ARBA" id="ARBA00023015"/>
    </source>
</evidence>
<dbReference type="SUPFAM" id="SSF100950">
    <property type="entry name" value="NagB/RpiA/CoA transferase-like"/>
    <property type="match status" value="1"/>
</dbReference>
<feature type="domain" description="Sugar-binding" evidence="5">
    <location>
        <begin position="64"/>
        <end position="316"/>
    </location>
</feature>
<organism evidence="6 7">
    <name type="scientific">Streptococcus penaeicida</name>
    <dbReference type="NCBI Taxonomy" id="1765960"/>
    <lineage>
        <taxon>Bacteria</taxon>
        <taxon>Bacillati</taxon>
        <taxon>Bacillota</taxon>
        <taxon>Bacilli</taxon>
        <taxon>Lactobacillales</taxon>
        <taxon>Streptococcaceae</taxon>
        <taxon>Streptococcus</taxon>
    </lineage>
</organism>
<keyword evidence="2" id="KW-0805">Transcription regulation</keyword>
<name>A0A2N8LAV8_9STRE</name>
<dbReference type="Gene3D" id="1.10.10.60">
    <property type="entry name" value="Homeodomain-like"/>
    <property type="match status" value="1"/>
</dbReference>
<dbReference type="AlphaFoldDB" id="A0A2N8LAV8"/>
<comment type="similarity">
    <text evidence="1">Belongs to the SorC transcriptional regulatory family.</text>
</comment>
<evidence type="ECO:0000256" key="4">
    <source>
        <dbReference type="ARBA" id="ARBA00023163"/>
    </source>
</evidence>
<dbReference type="InterPro" id="IPR037171">
    <property type="entry name" value="NagB/RpiA_transferase-like"/>
</dbReference>
<dbReference type="Gene3D" id="3.40.50.1360">
    <property type="match status" value="1"/>
</dbReference>
<dbReference type="PANTHER" id="PTHR34294">
    <property type="entry name" value="TRANSCRIPTIONAL REGULATOR-RELATED"/>
    <property type="match status" value="1"/>
</dbReference>
<dbReference type="OrthoDB" id="58802at2"/>
<dbReference type="InterPro" id="IPR051054">
    <property type="entry name" value="SorC_transcr_regulators"/>
</dbReference>
<keyword evidence="4" id="KW-0804">Transcription</keyword>
<dbReference type="Proteomes" id="UP000235963">
    <property type="component" value="Unassembled WGS sequence"/>
</dbReference>